<dbReference type="Proteomes" id="UP000002620">
    <property type="component" value="Chromosome"/>
</dbReference>
<dbReference type="AlphaFoldDB" id="C9RC56"/>
<dbReference type="InterPro" id="IPR010982">
    <property type="entry name" value="Lambda_DNA-bd_dom_sf"/>
</dbReference>
<reference evidence="3 4" key="1">
    <citation type="submission" date="2009-10" db="EMBL/GenBank/DDBJ databases">
        <title>Complete sequence of chromosome of Ammonifex degensii KC4.</title>
        <authorList>
            <consortium name="US DOE Joint Genome Institute"/>
            <person name="Kerfeld C."/>
            <person name="Goodner B."/>
            <person name="Huber H."/>
            <person name="Stetter K."/>
            <person name="Lucas S."/>
            <person name="Copeland A."/>
            <person name="Lapidus A."/>
            <person name="Glavina del Rio T."/>
            <person name="Dalin E."/>
            <person name="Tice H."/>
            <person name="Bruce D."/>
            <person name="Goodwin L."/>
            <person name="Pitluck S."/>
            <person name="Saunders E."/>
            <person name="Brettin T."/>
            <person name="Detter J.C."/>
            <person name="Han C."/>
            <person name="Larimer F."/>
            <person name="Land M."/>
            <person name="Hauser L."/>
            <person name="Kyrpides N."/>
            <person name="Ovchinnikova G."/>
            <person name="Richardson P."/>
        </authorList>
    </citation>
    <scope>NUCLEOTIDE SEQUENCE [LARGE SCALE GENOMIC DNA]</scope>
    <source>
        <strain evidence="4">DSM 10501 / KC4</strain>
    </source>
</reference>
<dbReference type="OrthoDB" id="9816277at2"/>
<keyword evidence="4" id="KW-1185">Reference proteome</keyword>
<dbReference type="PROSITE" id="PS50943">
    <property type="entry name" value="HTH_CROC1"/>
    <property type="match status" value="1"/>
</dbReference>
<dbReference type="InterPro" id="IPR052345">
    <property type="entry name" value="Rad_response_metalloprotease"/>
</dbReference>
<dbReference type="Pfam" id="PF01381">
    <property type="entry name" value="HTH_3"/>
    <property type="match status" value="1"/>
</dbReference>
<organism evidence="3 4">
    <name type="scientific">Ammonifex degensii (strain DSM 10501 / KC4)</name>
    <dbReference type="NCBI Taxonomy" id="429009"/>
    <lineage>
        <taxon>Bacteria</taxon>
        <taxon>Bacillati</taxon>
        <taxon>Bacillota</taxon>
        <taxon>Clostridia</taxon>
        <taxon>Thermoanaerobacterales</taxon>
        <taxon>Thermoanaerobacteraceae</taxon>
        <taxon>Ammonifex</taxon>
    </lineage>
</organism>
<feature type="domain" description="HTH cro/C1-type" evidence="2">
    <location>
        <begin position="15"/>
        <end position="69"/>
    </location>
</feature>
<dbReference type="EMBL" id="CP001785">
    <property type="protein sequence ID" value="ACX51833.1"/>
    <property type="molecule type" value="Genomic_DNA"/>
</dbReference>
<dbReference type="Gene3D" id="1.10.260.40">
    <property type="entry name" value="lambda repressor-like DNA-binding domains"/>
    <property type="match status" value="1"/>
</dbReference>
<protein>
    <submittedName>
        <fullName evidence="3">Helix-turn-helix domain protein</fullName>
    </submittedName>
</protein>
<dbReference type="STRING" id="429009.Adeg_0686"/>
<dbReference type="KEGG" id="adg:Adeg_0686"/>
<dbReference type="CDD" id="cd00093">
    <property type="entry name" value="HTH_XRE"/>
    <property type="match status" value="1"/>
</dbReference>
<dbReference type="PANTHER" id="PTHR43236">
    <property type="entry name" value="ANTITOXIN HIGA1"/>
    <property type="match status" value="1"/>
</dbReference>
<comment type="similarity">
    <text evidence="1">Belongs to the short-chain fatty acyl-CoA assimilation regulator (ScfR) family.</text>
</comment>
<proteinExistence type="inferred from homology"/>
<sequence>MQGKGEAARQIGLRIKEARLSRGLSLRALAEKVGVSAQAISKYERGLDIPGSGVLLRLAEALGVKWEYFIRPRRVECLEPAYRKRSSLPAKELKAITTRAKEHLERYLEVEDLFPGEKAGEELPRLEAWTPEEAEDAAEELRRIWDLGLDPIENLVELLEDKGVKVIPVDTRDDRFDAMAFRTKDGTPVIAYNKNLPGDRQRFSIAHELGHLVLGLGSSPVEEKIANRFAGAFLVPRSVARRELGGSRRKLGFRELCLLKKKYGLSMQSWIVRAHEIGLLSERATEQMFRWFGKEGFRKKEPEPLPSEEPSRMERLVARALAEEIITKARAEELLGKPLREEGGACGAV</sequence>
<accession>C9RC56</accession>
<dbReference type="RefSeq" id="WP_015738711.1">
    <property type="nucleotide sequence ID" value="NC_013385.1"/>
</dbReference>
<dbReference type="eggNOG" id="COG1396">
    <property type="taxonomic scope" value="Bacteria"/>
</dbReference>
<dbReference type="PANTHER" id="PTHR43236:SF1">
    <property type="entry name" value="BLL7220 PROTEIN"/>
    <property type="match status" value="1"/>
</dbReference>
<dbReference type="eggNOG" id="COG2856">
    <property type="taxonomic scope" value="Bacteria"/>
</dbReference>
<dbReference type="SUPFAM" id="SSF47413">
    <property type="entry name" value="lambda repressor-like DNA-binding domains"/>
    <property type="match status" value="1"/>
</dbReference>
<dbReference type="Pfam" id="PF06114">
    <property type="entry name" value="Peptidase_M78"/>
    <property type="match status" value="1"/>
</dbReference>
<dbReference type="InterPro" id="IPR010359">
    <property type="entry name" value="IrrE_HExxH"/>
</dbReference>
<evidence type="ECO:0000256" key="1">
    <source>
        <dbReference type="ARBA" id="ARBA00007227"/>
    </source>
</evidence>
<dbReference type="HOGENOM" id="CLU_053651_0_0_9"/>
<gene>
    <name evidence="3" type="ordered locus">Adeg_0686</name>
</gene>
<dbReference type="InterPro" id="IPR001387">
    <property type="entry name" value="Cro/C1-type_HTH"/>
</dbReference>
<evidence type="ECO:0000313" key="4">
    <source>
        <dbReference type="Proteomes" id="UP000002620"/>
    </source>
</evidence>
<dbReference type="Gene3D" id="1.10.10.2910">
    <property type="match status" value="1"/>
</dbReference>
<evidence type="ECO:0000259" key="2">
    <source>
        <dbReference type="PROSITE" id="PS50943"/>
    </source>
</evidence>
<dbReference type="GO" id="GO:0003677">
    <property type="term" value="F:DNA binding"/>
    <property type="evidence" value="ECO:0007669"/>
    <property type="project" value="InterPro"/>
</dbReference>
<evidence type="ECO:0000313" key="3">
    <source>
        <dbReference type="EMBL" id="ACX51833.1"/>
    </source>
</evidence>
<dbReference type="SMART" id="SM00530">
    <property type="entry name" value="HTH_XRE"/>
    <property type="match status" value="1"/>
</dbReference>
<name>C9RC56_AMMDK</name>